<dbReference type="PROSITE" id="PS50111">
    <property type="entry name" value="CHEMOTAXIS_TRANSDUC_2"/>
    <property type="match status" value="1"/>
</dbReference>
<dbReference type="PROSITE" id="PS50885">
    <property type="entry name" value="HAMP"/>
    <property type="match status" value="1"/>
</dbReference>
<dbReference type="GO" id="GO:0016020">
    <property type="term" value="C:membrane"/>
    <property type="evidence" value="ECO:0007669"/>
    <property type="project" value="UniProtKB-SubCell"/>
</dbReference>
<comment type="subcellular location">
    <subcellularLocation>
        <location evidence="1">Membrane</location>
    </subcellularLocation>
</comment>
<evidence type="ECO:0000256" key="3">
    <source>
        <dbReference type="ARBA" id="ARBA00029447"/>
    </source>
</evidence>
<sequence>MQAVFLMLLTVGFSLAIICQGYPLLSKLLWGASVLGVLVILGVQASLLDIWINKPLRLIQEFADGLANGEFAGLELPSSPEGSGGELAALTRSLGRMAQTLGTLLERVGGSAHAVSAAAEQLHSTAIRIAGCAESCALQVATVATASEEMSATSQSIAENCQQAAANSEDANLTACEGTELVLQSLAGMDQVGESVRGAAATLDQLGNNSEQIGAILGTIEDIADQTNLLALNAAIEAARAGDQGRGFAVVADEVRALADRTTQATREIGGMIAAIQNGTRQAMTVMEKGVQEIEHGSELSLQSGKALEEVLMKVSELGGQVDQIATMAGEQSATTCEINGSIHRITEMVQQTVRGATETTDAAQELLRTAQELREFAARFHQ</sequence>
<feature type="transmembrane region" description="Helical" evidence="5">
    <location>
        <begin position="29"/>
        <end position="52"/>
    </location>
</feature>
<keyword evidence="5" id="KW-0812">Transmembrane</keyword>
<reference evidence="9" key="1">
    <citation type="submission" date="2020-06" db="EMBL/GenBank/DDBJ databases">
        <title>Draft genomic sequecing of Geomonas sp. Red745.</title>
        <authorList>
            <person name="Itoh H."/>
            <person name="Xu Z.X."/>
            <person name="Ushijima N."/>
            <person name="Masuda Y."/>
            <person name="Shiratori Y."/>
            <person name="Senoo K."/>
        </authorList>
    </citation>
    <scope>NUCLEOTIDE SEQUENCE [LARGE SCALE GENOMIC DNA]</scope>
    <source>
        <strain evidence="9">Red745</strain>
    </source>
</reference>
<dbReference type="AlphaFoldDB" id="A0A6V8N4M6"/>
<dbReference type="SUPFAM" id="SSF58104">
    <property type="entry name" value="Methyl-accepting chemotaxis protein (MCP) signaling domain"/>
    <property type="match status" value="1"/>
</dbReference>
<evidence type="ECO:0000313" key="8">
    <source>
        <dbReference type="EMBL" id="GFO67391.1"/>
    </source>
</evidence>
<keyword evidence="9" id="KW-1185">Reference proteome</keyword>
<gene>
    <name evidence="8" type="ORF">GMLC_09700</name>
</gene>
<dbReference type="InterPro" id="IPR004089">
    <property type="entry name" value="MCPsignal_dom"/>
</dbReference>
<dbReference type="PANTHER" id="PTHR32089:SF112">
    <property type="entry name" value="LYSOZYME-LIKE PROTEIN-RELATED"/>
    <property type="match status" value="1"/>
</dbReference>
<dbReference type="EMBL" id="BLXZ01000002">
    <property type="protein sequence ID" value="GFO67391.1"/>
    <property type="molecule type" value="Genomic_DNA"/>
</dbReference>
<evidence type="ECO:0000256" key="4">
    <source>
        <dbReference type="PROSITE-ProRule" id="PRU00284"/>
    </source>
</evidence>
<keyword evidence="2 4" id="KW-0807">Transducer</keyword>
<comment type="caution">
    <text evidence="8">The sequence shown here is derived from an EMBL/GenBank/DDBJ whole genome shotgun (WGS) entry which is preliminary data.</text>
</comment>
<accession>A0A6V8N4M6</accession>
<evidence type="ECO:0000256" key="1">
    <source>
        <dbReference type="ARBA" id="ARBA00004370"/>
    </source>
</evidence>
<dbReference type="FunFam" id="1.10.287.950:FF:000001">
    <property type="entry name" value="Methyl-accepting chemotaxis sensory transducer"/>
    <property type="match status" value="1"/>
</dbReference>
<dbReference type="GO" id="GO:0007165">
    <property type="term" value="P:signal transduction"/>
    <property type="evidence" value="ECO:0007669"/>
    <property type="project" value="UniProtKB-KW"/>
</dbReference>
<organism evidence="8 9">
    <name type="scientific">Geomonas limicola</name>
    <dbReference type="NCBI Taxonomy" id="2740186"/>
    <lineage>
        <taxon>Bacteria</taxon>
        <taxon>Pseudomonadati</taxon>
        <taxon>Thermodesulfobacteriota</taxon>
        <taxon>Desulfuromonadia</taxon>
        <taxon>Geobacterales</taxon>
        <taxon>Geobacteraceae</taxon>
        <taxon>Geomonas</taxon>
    </lineage>
</organism>
<dbReference type="Gene3D" id="1.10.287.950">
    <property type="entry name" value="Methyl-accepting chemotaxis protein"/>
    <property type="match status" value="1"/>
</dbReference>
<dbReference type="GO" id="GO:0006935">
    <property type="term" value="P:chemotaxis"/>
    <property type="evidence" value="ECO:0007669"/>
    <property type="project" value="InterPro"/>
</dbReference>
<dbReference type="CDD" id="cd11386">
    <property type="entry name" value="MCP_signal"/>
    <property type="match status" value="1"/>
</dbReference>
<name>A0A6V8N4M6_9BACT</name>
<feature type="domain" description="Methyl-accepting transducer" evidence="6">
    <location>
        <begin position="111"/>
        <end position="347"/>
    </location>
</feature>
<keyword evidence="5" id="KW-1133">Transmembrane helix</keyword>
<evidence type="ECO:0000256" key="2">
    <source>
        <dbReference type="ARBA" id="ARBA00023224"/>
    </source>
</evidence>
<comment type="similarity">
    <text evidence="3">Belongs to the methyl-accepting chemotaxis (MCP) protein family.</text>
</comment>
<dbReference type="InterPro" id="IPR004090">
    <property type="entry name" value="Chemotax_Me-accpt_rcpt"/>
</dbReference>
<keyword evidence="5" id="KW-0472">Membrane</keyword>
<evidence type="ECO:0000259" key="7">
    <source>
        <dbReference type="PROSITE" id="PS50885"/>
    </source>
</evidence>
<proteinExistence type="inferred from homology"/>
<evidence type="ECO:0008006" key="10">
    <source>
        <dbReference type="Google" id="ProtNLM"/>
    </source>
</evidence>
<dbReference type="PANTHER" id="PTHR32089">
    <property type="entry name" value="METHYL-ACCEPTING CHEMOTAXIS PROTEIN MCPB"/>
    <property type="match status" value="1"/>
</dbReference>
<evidence type="ECO:0000313" key="9">
    <source>
        <dbReference type="Proteomes" id="UP000587586"/>
    </source>
</evidence>
<dbReference type="SMART" id="SM00283">
    <property type="entry name" value="MA"/>
    <property type="match status" value="1"/>
</dbReference>
<dbReference type="Proteomes" id="UP000587586">
    <property type="component" value="Unassembled WGS sequence"/>
</dbReference>
<feature type="domain" description="HAMP" evidence="7">
    <location>
        <begin position="50"/>
        <end position="106"/>
    </location>
</feature>
<dbReference type="Pfam" id="PF00015">
    <property type="entry name" value="MCPsignal"/>
    <property type="match status" value="1"/>
</dbReference>
<evidence type="ECO:0000256" key="5">
    <source>
        <dbReference type="SAM" id="Phobius"/>
    </source>
</evidence>
<protein>
    <recommendedName>
        <fullName evidence="10">Methyl-accepting chemotaxis protein</fullName>
    </recommendedName>
</protein>
<evidence type="ECO:0000259" key="6">
    <source>
        <dbReference type="PROSITE" id="PS50111"/>
    </source>
</evidence>
<dbReference type="GO" id="GO:0004888">
    <property type="term" value="F:transmembrane signaling receptor activity"/>
    <property type="evidence" value="ECO:0007669"/>
    <property type="project" value="InterPro"/>
</dbReference>
<dbReference type="InterPro" id="IPR003660">
    <property type="entry name" value="HAMP_dom"/>
</dbReference>
<dbReference type="PRINTS" id="PR00260">
    <property type="entry name" value="CHEMTRNSDUCR"/>
</dbReference>